<protein>
    <submittedName>
        <fullName evidence="1">Uncharacterized protein</fullName>
    </submittedName>
</protein>
<organism evidence="1 2">
    <name type="scientific">Rhynchophorus ferrugineus</name>
    <name type="common">Red palm weevil</name>
    <name type="synonym">Curculio ferrugineus</name>
    <dbReference type="NCBI Taxonomy" id="354439"/>
    <lineage>
        <taxon>Eukaryota</taxon>
        <taxon>Metazoa</taxon>
        <taxon>Ecdysozoa</taxon>
        <taxon>Arthropoda</taxon>
        <taxon>Hexapoda</taxon>
        <taxon>Insecta</taxon>
        <taxon>Pterygota</taxon>
        <taxon>Neoptera</taxon>
        <taxon>Endopterygota</taxon>
        <taxon>Coleoptera</taxon>
        <taxon>Polyphaga</taxon>
        <taxon>Cucujiformia</taxon>
        <taxon>Curculionidae</taxon>
        <taxon>Dryophthorinae</taxon>
        <taxon>Rhynchophorus</taxon>
    </lineage>
</organism>
<comment type="caution">
    <text evidence="1">The sequence shown here is derived from an EMBL/GenBank/DDBJ whole genome shotgun (WGS) entry which is preliminary data.</text>
</comment>
<dbReference type="EMBL" id="JAACXV010000014">
    <property type="protein sequence ID" value="KAF7287344.1"/>
    <property type="molecule type" value="Genomic_DNA"/>
</dbReference>
<sequence length="116" mass="13591">MPRSGTRRFIHSARIKIKVKVVLSKPCSEVFPVSLHFVDFLRFSKTSRDHVLPENLCFCFVIVPHSVSLSTGLLSKLKFGKEKNCDKYCFFNKMCQYLGEMDFYINKLLYCYFSNK</sequence>
<evidence type="ECO:0000313" key="2">
    <source>
        <dbReference type="Proteomes" id="UP000625711"/>
    </source>
</evidence>
<name>A0A834IVQ9_RHYFE</name>
<proteinExistence type="predicted"/>
<accession>A0A834IVQ9</accession>
<gene>
    <name evidence="1" type="ORF">GWI33_001704</name>
</gene>
<dbReference type="Proteomes" id="UP000625711">
    <property type="component" value="Unassembled WGS sequence"/>
</dbReference>
<reference evidence="1" key="1">
    <citation type="submission" date="2020-08" db="EMBL/GenBank/DDBJ databases">
        <title>Genome sequencing and assembly of the red palm weevil Rhynchophorus ferrugineus.</title>
        <authorList>
            <person name="Dias G.B."/>
            <person name="Bergman C.M."/>
            <person name="Manee M."/>
        </authorList>
    </citation>
    <scope>NUCLEOTIDE SEQUENCE</scope>
    <source>
        <strain evidence="1">AA-2017</strain>
        <tissue evidence="1">Whole larva</tissue>
    </source>
</reference>
<dbReference type="AlphaFoldDB" id="A0A834IVQ9"/>
<keyword evidence="2" id="KW-1185">Reference proteome</keyword>
<evidence type="ECO:0000313" key="1">
    <source>
        <dbReference type="EMBL" id="KAF7287344.1"/>
    </source>
</evidence>